<dbReference type="OrthoDB" id="9794954at2"/>
<dbReference type="InterPro" id="IPR017900">
    <property type="entry name" value="4Fe4S_Fe_S_CS"/>
</dbReference>
<dbReference type="InterPro" id="IPR009051">
    <property type="entry name" value="Helical_ferredxn"/>
</dbReference>
<feature type="domain" description="4Fe-4S ferredoxin-type" evidence="7">
    <location>
        <begin position="57"/>
        <end position="88"/>
    </location>
</feature>
<dbReference type="GO" id="GO:0005886">
    <property type="term" value="C:plasma membrane"/>
    <property type="evidence" value="ECO:0007669"/>
    <property type="project" value="TreeGrafter"/>
</dbReference>
<evidence type="ECO:0000256" key="4">
    <source>
        <dbReference type="ARBA" id="ARBA00023004"/>
    </source>
</evidence>
<dbReference type="InterPro" id="IPR036197">
    <property type="entry name" value="NarG-like_sf"/>
</dbReference>
<dbReference type="Gene3D" id="1.10.1060.10">
    <property type="entry name" value="Alpha-helical ferredoxin"/>
    <property type="match status" value="1"/>
</dbReference>
<dbReference type="GO" id="GO:0046872">
    <property type="term" value="F:metal ion binding"/>
    <property type="evidence" value="ECO:0007669"/>
    <property type="project" value="UniProtKB-KW"/>
</dbReference>
<dbReference type="PROSITE" id="PS51379">
    <property type="entry name" value="4FE4S_FER_2"/>
    <property type="match status" value="1"/>
</dbReference>
<evidence type="ECO:0000256" key="6">
    <source>
        <dbReference type="SAM" id="Phobius"/>
    </source>
</evidence>
<name>A0A1H0RAQ8_9BACT</name>
<dbReference type="PROSITE" id="PS00198">
    <property type="entry name" value="4FE4S_FER_1"/>
    <property type="match status" value="1"/>
</dbReference>
<dbReference type="InterPro" id="IPR017896">
    <property type="entry name" value="4Fe4S_Fe-S-bd"/>
</dbReference>
<dbReference type="Proteomes" id="UP000199073">
    <property type="component" value="Unassembled WGS sequence"/>
</dbReference>
<dbReference type="Pfam" id="PF13183">
    <property type="entry name" value="Fer4_8"/>
    <property type="match status" value="1"/>
</dbReference>
<gene>
    <name evidence="8" type="ORF">SAMN05660330_02228</name>
</gene>
<organism evidence="8 9">
    <name type="scientific">Desulforhopalus singaporensis</name>
    <dbReference type="NCBI Taxonomy" id="91360"/>
    <lineage>
        <taxon>Bacteria</taxon>
        <taxon>Pseudomonadati</taxon>
        <taxon>Thermodesulfobacteriota</taxon>
        <taxon>Desulfobulbia</taxon>
        <taxon>Desulfobulbales</taxon>
        <taxon>Desulfocapsaceae</taxon>
        <taxon>Desulforhopalus</taxon>
    </lineage>
</organism>
<dbReference type="SUPFAM" id="SSF103501">
    <property type="entry name" value="Respiratory nitrate reductase 1 gamma chain"/>
    <property type="match status" value="1"/>
</dbReference>
<evidence type="ECO:0000256" key="1">
    <source>
        <dbReference type="ARBA" id="ARBA00022485"/>
    </source>
</evidence>
<accession>A0A1H0RAQ8</accession>
<feature type="transmembrane region" description="Helical" evidence="6">
    <location>
        <begin position="115"/>
        <end position="133"/>
    </location>
</feature>
<dbReference type="STRING" id="91360.SAMN05660330_02228"/>
<evidence type="ECO:0000259" key="7">
    <source>
        <dbReference type="PROSITE" id="PS51379"/>
    </source>
</evidence>
<evidence type="ECO:0000313" key="9">
    <source>
        <dbReference type="Proteomes" id="UP000199073"/>
    </source>
</evidence>
<keyword evidence="6" id="KW-0472">Membrane</keyword>
<evidence type="ECO:0000256" key="3">
    <source>
        <dbReference type="ARBA" id="ARBA00023002"/>
    </source>
</evidence>
<keyword evidence="4" id="KW-0408">Iron</keyword>
<evidence type="ECO:0000256" key="5">
    <source>
        <dbReference type="ARBA" id="ARBA00023014"/>
    </source>
</evidence>
<sequence length="396" mass="44887">MIVQPDLEFIKSLKEAGGDTLKKCYQCATCSVMCPLSKEGKPFPRKEMIWAQWGMKDQLLNDPDVFLCHQCGDCTANCPRGAKPGDVLSAIRSYAYTFYGWPKPLAKLASSAKGLPMMIGIPVVIIFIMWLLAGATHIPSKEQFANIGYTNFFGHWEFKWYAKNIFFIVLIMVPSLGLGLFSAFMGVKKMWSTMAKQAGVTNSFRPSAVQFTKEFLWPSLVEIIKHNRFNECGTHLDRVRGHLPLMLSFIGLFIVTLWSLLKQDVLGLIWPSLHGPLPLMDPFKLLANVSAIALLFGIVVLWNNRKKAEAELDTQATFYDWFLIWEITAVGVTGLGAELLRWGGMPTLGYIIYFLHLVSVMMLFLYLPYTKLAHLVYRTTAYAFEKYRESQFVKAE</sequence>
<dbReference type="Gene3D" id="1.20.950.20">
    <property type="entry name" value="Transmembrane di-heme cytochromes, Chain C"/>
    <property type="match status" value="1"/>
</dbReference>
<dbReference type="SUPFAM" id="SSF46548">
    <property type="entry name" value="alpha-helical ferredoxin"/>
    <property type="match status" value="1"/>
</dbReference>
<dbReference type="AlphaFoldDB" id="A0A1H0RAQ8"/>
<dbReference type="RefSeq" id="WP_092222789.1">
    <property type="nucleotide sequence ID" value="NZ_FNJI01000014.1"/>
</dbReference>
<dbReference type="InterPro" id="IPR051460">
    <property type="entry name" value="HdrC_iron-sulfur_subunit"/>
</dbReference>
<feature type="transmembrane region" description="Helical" evidence="6">
    <location>
        <begin position="285"/>
        <end position="304"/>
    </location>
</feature>
<dbReference type="NCBIfam" id="NF038018">
    <property type="entry name" value="qmoC"/>
    <property type="match status" value="1"/>
</dbReference>
<dbReference type="PANTHER" id="PTHR43255">
    <property type="entry name" value="IRON-SULFUR-BINDING OXIDOREDUCTASE FADF-RELATED-RELATED"/>
    <property type="match status" value="1"/>
</dbReference>
<feature type="transmembrane region" description="Helical" evidence="6">
    <location>
        <begin position="316"/>
        <end position="336"/>
    </location>
</feature>
<feature type="transmembrane region" description="Helical" evidence="6">
    <location>
        <begin position="348"/>
        <end position="369"/>
    </location>
</feature>
<protein>
    <submittedName>
        <fullName evidence="8">Putative adenylylsulfate reductase-associated electron transfer protein QmoC</fullName>
    </submittedName>
</protein>
<keyword evidence="6" id="KW-1133">Transmembrane helix</keyword>
<keyword evidence="3" id="KW-0560">Oxidoreductase</keyword>
<keyword evidence="9" id="KW-1185">Reference proteome</keyword>
<dbReference type="GO" id="GO:0051539">
    <property type="term" value="F:4 iron, 4 sulfur cluster binding"/>
    <property type="evidence" value="ECO:0007669"/>
    <property type="project" value="UniProtKB-KW"/>
</dbReference>
<reference evidence="8 9" key="1">
    <citation type="submission" date="2016-10" db="EMBL/GenBank/DDBJ databases">
        <authorList>
            <person name="de Groot N.N."/>
        </authorList>
    </citation>
    <scope>NUCLEOTIDE SEQUENCE [LARGE SCALE GENOMIC DNA]</scope>
    <source>
        <strain evidence="8 9">DSM 12130</strain>
    </source>
</reference>
<dbReference type="PANTHER" id="PTHR43255:SF1">
    <property type="entry name" value="IRON-SULFUR-BINDING OXIDOREDUCTASE FADF-RELATED"/>
    <property type="match status" value="1"/>
</dbReference>
<keyword evidence="6" id="KW-0812">Transmembrane</keyword>
<dbReference type="EMBL" id="FNJI01000014">
    <property type="protein sequence ID" value="SDP26038.1"/>
    <property type="molecule type" value="Genomic_DNA"/>
</dbReference>
<keyword evidence="2" id="KW-0479">Metal-binding</keyword>
<feature type="transmembrane region" description="Helical" evidence="6">
    <location>
        <begin position="243"/>
        <end position="261"/>
    </location>
</feature>
<feature type="transmembrane region" description="Helical" evidence="6">
    <location>
        <begin position="165"/>
        <end position="187"/>
    </location>
</feature>
<keyword evidence="5" id="KW-0411">Iron-sulfur</keyword>
<keyword evidence="1" id="KW-0004">4Fe-4S</keyword>
<evidence type="ECO:0000313" key="8">
    <source>
        <dbReference type="EMBL" id="SDP26038.1"/>
    </source>
</evidence>
<dbReference type="GO" id="GO:0016491">
    <property type="term" value="F:oxidoreductase activity"/>
    <property type="evidence" value="ECO:0007669"/>
    <property type="project" value="UniProtKB-KW"/>
</dbReference>
<evidence type="ECO:0000256" key="2">
    <source>
        <dbReference type="ARBA" id="ARBA00022723"/>
    </source>
</evidence>
<proteinExistence type="predicted"/>